<evidence type="ECO:0000313" key="3">
    <source>
        <dbReference type="Proteomes" id="UP000029629"/>
    </source>
</evidence>
<evidence type="ECO:0008006" key="4">
    <source>
        <dbReference type="Google" id="ProtNLM"/>
    </source>
</evidence>
<reference evidence="2 3" key="1">
    <citation type="submission" date="2014-07" db="EMBL/GenBank/DDBJ databases">
        <authorList>
            <person name="McCorrison J."/>
            <person name="Sanka R."/>
            <person name="Torralba M."/>
            <person name="Gillis M."/>
            <person name="Haft D.H."/>
            <person name="Methe B."/>
            <person name="Sutton G."/>
            <person name="Nelson K.E."/>
        </authorList>
    </citation>
    <scope>NUCLEOTIDE SEQUENCE [LARGE SCALE GENOMIC DNA]</scope>
    <source>
        <strain evidence="2 3">DNF00040</strain>
    </source>
</reference>
<dbReference type="Pfam" id="PF17274">
    <property type="entry name" value="DUF5339"/>
    <property type="match status" value="1"/>
</dbReference>
<proteinExistence type="predicted"/>
<name>A0A095ZC01_9BURK</name>
<dbReference type="GeneID" id="93428204"/>
<dbReference type="AlphaFoldDB" id="A0A095ZC01"/>
<accession>A0A095ZC01</accession>
<dbReference type="InterPro" id="IPR020493">
    <property type="entry name" value="Uncharacterised_HI0310"/>
</dbReference>
<keyword evidence="1" id="KW-0732">Signal</keyword>
<gene>
    <name evidence="2" type="ORF">HMPREF2130_02350</name>
</gene>
<feature type="chain" id="PRO_5001915872" description="Recombinase RecA" evidence="1">
    <location>
        <begin position="21"/>
        <end position="86"/>
    </location>
</feature>
<dbReference type="RefSeq" id="WP_018026011.1">
    <property type="nucleotide sequence ID" value="NZ_JRNI01000010.1"/>
</dbReference>
<dbReference type="EMBL" id="JRNI01000010">
    <property type="protein sequence ID" value="KGF31871.1"/>
    <property type="molecule type" value="Genomic_DNA"/>
</dbReference>
<dbReference type="Proteomes" id="UP000029629">
    <property type="component" value="Unassembled WGS sequence"/>
</dbReference>
<evidence type="ECO:0000313" key="2">
    <source>
        <dbReference type="EMBL" id="KGF31871.1"/>
    </source>
</evidence>
<organism evidence="2 3">
    <name type="scientific">Oligella urethralis DNF00040</name>
    <dbReference type="NCBI Taxonomy" id="1401065"/>
    <lineage>
        <taxon>Bacteria</taxon>
        <taxon>Pseudomonadati</taxon>
        <taxon>Pseudomonadota</taxon>
        <taxon>Betaproteobacteria</taxon>
        <taxon>Burkholderiales</taxon>
        <taxon>Alcaligenaceae</taxon>
        <taxon>Oligella</taxon>
    </lineage>
</organism>
<comment type="caution">
    <text evidence="2">The sequence shown here is derived from an EMBL/GenBank/DDBJ whole genome shotgun (WGS) entry which is preliminary data.</text>
</comment>
<keyword evidence="3" id="KW-1185">Reference proteome</keyword>
<protein>
    <recommendedName>
        <fullName evidence="4">Recombinase RecA</fullName>
    </recommendedName>
</protein>
<sequence length="86" mass="9408">MKLKLFAAAALCSVSVMAHAADMPKACEDYFNAVEDFAKKHPQMADSYKQMVESTKQQLNTVADKSMLAPGCEQALETFKQSTVGM</sequence>
<evidence type="ECO:0000256" key="1">
    <source>
        <dbReference type="SAM" id="SignalP"/>
    </source>
</evidence>
<feature type="signal peptide" evidence="1">
    <location>
        <begin position="1"/>
        <end position="20"/>
    </location>
</feature>